<evidence type="ECO:0000256" key="1">
    <source>
        <dbReference type="ARBA" id="ARBA00022801"/>
    </source>
</evidence>
<evidence type="ECO:0000313" key="7">
    <source>
        <dbReference type="Proteomes" id="UP000232883"/>
    </source>
</evidence>
<dbReference type="InterPro" id="IPR035909">
    <property type="entry name" value="CheB_C"/>
</dbReference>
<evidence type="ECO:0000313" key="6">
    <source>
        <dbReference type="EMBL" id="AUD05470.1"/>
    </source>
</evidence>
<comment type="catalytic activity">
    <reaction evidence="3">
        <text>[protein]-L-glutamate 5-O-methyl ester + H2O = L-glutamyl-[protein] + methanol + H(+)</text>
        <dbReference type="Rhea" id="RHEA:23236"/>
        <dbReference type="Rhea" id="RHEA-COMP:10208"/>
        <dbReference type="Rhea" id="RHEA-COMP:10311"/>
        <dbReference type="ChEBI" id="CHEBI:15377"/>
        <dbReference type="ChEBI" id="CHEBI:15378"/>
        <dbReference type="ChEBI" id="CHEBI:17790"/>
        <dbReference type="ChEBI" id="CHEBI:29973"/>
        <dbReference type="ChEBI" id="CHEBI:82795"/>
        <dbReference type="EC" id="3.1.1.61"/>
    </reaction>
</comment>
<feature type="domain" description="CheB-type methylesterase" evidence="5">
    <location>
        <begin position="1"/>
        <end position="179"/>
    </location>
</feature>
<dbReference type="PROSITE" id="PS50122">
    <property type="entry name" value="CHEB"/>
    <property type="match status" value="1"/>
</dbReference>
<evidence type="ECO:0000256" key="3">
    <source>
        <dbReference type="ARBA" id="ARBA00048267"/>
    </source>
</evidence>
<keyword evidence="1 4" id="KW-0378">Hydrolase</keyword>
<dbReference type="PANTHER" id="PTHR42872:SF6">
    <property type="entry name" value="PROTEIN-GLUTAMATE METHYLESTERASE_PROTEIN-GLUTAMINE GLUTAMINASE"/>
    <property type="match status" value="1"/>
</dbReference>
<dbReference type="GO" id="GO:0000156">
    <property type="term" value="F:phosphorelay response regulator activity"/>
    <property type="evidence" value="ECO:0007669"/>
    <property type="project" value="InterPro"/>
</dbReference>
<protein>
    <recommendedName>
        <fullName evidence="2">protein-glutamate methylesterase</fullName>
        <ecNumber evidence="2">3.1.1.61</ecNumber>
    </recommendedName>
</protein>
<evidence type="ECO:0000259" key="5">
    <source>
        <dbReference type="PROSITE" id="PS50122"/>
    </source>
</evidence>
<dbReference type="GO" id="GO:0008984">
    <property type="term" value="F:protein-glutamate methylesterase activity"/>
    <property type="evidence" value="ECO:0007669"/>
    <property type="project" value="UniProtKB-EC"/>
</dbReference>
<keyword evidence="4" id="KW-0145">Chemotaxis</keyword>
<dbReference type="InterPro" id="IPR000673">
    <property type="entry name" value="Sig_transdc_resp-reg_Me-estase"/>
</dbReference>
<feature type="active site" evidence="4">
    <location>
        <position position="131"/>
    </location>
</feature>
<dbReference type="SUPFAM" id="SSF52738">
    <property type="entry name" value="Methylesterase CheB, C-terminal domain"/>
    <property type="match status" value="1"/>
</dbReference>
<accession>A0A2K8Z6I0</accession>
<dbReference type="RefSeq" id="WP_100992023.1">
    <property type="nucleotide sequence ID" value="NZ_CP025096.1"/>
</dbReference>
<name>A0A2K8Z6I0_9BACT</name>
<feature type="active site" evidence="4">
    <location>
        <position position="12"/>
    </location>
</feature>
<dbReference type="KEGG" id="spir:CWM47_28660"/>
<dbReference type="InterPro" id="IPR011247">
    <property type="entry name" value="Chemotax_prot-Glu_Me-esterase"/>
</dbReference>
<sequence length="344" mass="37396">MARRDIVVIGASAGGVLALKELVAALPATFNAPIFVVQHVAPYATSMLPEILSHAGPLKAVHPADGVPIRAGYIYIAPPDHHLLVESDRVLVKKGPKENRFRPSIDALLRSAAYTFGQRVIGVILTGLLDDGTSGMWSIKRLGGVGIVQQPDDAQYPSMPSSVLEYVDVEHIVPLAELADLLCRLTTEDDASTSQQLSLDEQERLATEVKIAAQKNAFEMGILDMGDLTPLTCPECSGALVRFNEGKLVRYRCHTGHAYTAGALLSEVDKSVEDNLWKSIRAIEEAIILLEESGKALAQGGDESAAEKFFSKARENRNRASMLHKFIFQQDPLLQENSVPTFQS</sequence>
<evidence type="ECO:0000256" key="2">
    <source>
        <dbReference type="ARBA" id="ARBA00039140"/>
    </source>
</evidence>
<dbReference type="Proteomes" id="UP000232883">
    <property type="component" value="Chromosome"/>
</dbReference>
<dbReference type="Gene3D" id="3.40.50.180">
    <property type="entry name" value="Methylesterase CheB, C-terminal domain"/>
    <property type="match status" value="1"/>
</dbReference>
<feature type="active site" evidence="4">
    <location>
        <position position="39"/>
    </location>
</feature>
<dbReference type="OrthoDB" id="1524092at2"/>
<dbReference type="GO" id="GO:0006935">
    <property type="term" value="P:chemotaxis"/>
    <property type="evidence" value="ECO:0007669"/>
    <property type="project" value="UniProtKB-UniRule"/>
</dbReference>
<dbReference type="PANTHER" id="PTHR42872">
    <property type="entry name" value="PROTEIN-GLUTAMATE METHYLESTERASE/PROTEIN-GLUTAMINE GLUTAMINASE"/>
    <property type="match status" value="1"/>
</dbReference>
<dbReference type="EMBL" id="CP025096">
    <property type="protein sequence ID" value="AUD05470.1"/>
    <property type="molecule type" value="Genomic_DNA"/>
</dbReference>
<gene>
    <name evidence="6" type="ORF">CWM47_28660</name>
</gene>
<dbReference type="Pfam" id="PF01339">
    <property type="entry name" value="CheB_methylest"/>
    <property type="match status" value="1"/>
</dbReference>
<proteinExistence type="predicted"/>
<dbReference type="PIRSF" id="PIRSF036461">
    <property type="entry name" value="Chmtx_methlestr"/>
    <property type="match status" value="1"/>
</dbReference>
<dbReference type="AlphaFoldDB" id="A0A2K8Z6I0"/>
<dbReference type="EC" id="3.1.1.61" evidence="2"/>
<evidence type="ECO:0000256" key="4">
    <source>
        <dbReference type="PROSITE-ProRule" id="PRU00050"/>
    </source>
</evidence>
<keyword evidence="7" id="KW-1185">Reference proteome</keyword>
<dbReference type="CDD" id="cd16433">
    <property type="entry name" value="CheB"/>
    <property type="match status" value="1"/>
</dbReference>
<reference evidence="6 7" key="1">
    <citation type="submission" date="2017-11" db="EMBL/GenBank/DDBJ databases">
        <title>Taxonomic description and genome sequences of Spirosoma HA7 sp. nov., isolated from pollen microhabitat of Corylus avellana.</title>
        <authorList>
            <person name="Ambika Manirajan B."/>
            <person name="Suarez C."/>
            <person name="Ratering S."/>
            <person name="Geissler-Plaum R."/>
            <person name="Cardinale M."/>
            <person name="Sylvia S."/>
        </authorList>
    </citation>
    <scope>NUCLEOTIDE SEQUENCE [LARGE SCALE GENOMIC DNA]</scope>
    <source>
        <strain evidence="6 7">HA7</strain>
    </source>
</reference>
<dbReference type="GO" id="GO:0005737">
    <property type="term" value="C:cytoplasm"/>
    <property type="evidence" value="ECO:0007669"/>
    <property type="project" value="InterPro"/>
</dbReference>
<organism evidence="6 7">
    <name type="scientific">Spirosoma pollinicola</name>
    <dbReference type="NCBI Taxonomy" id="2057025"/>
    <lineage>
        <taxon>Bacteria</taxon>
        <taxon>Pseudomonadati</taxon>
        <taxon>Bacteroidota</taxon>
        <taxon>Cytophagia</taxon>
        <taxon>Cytophagales</taxon>
        <taxon>Cytophagaceae</taxon>
        <taxon>Spirosoma</taxon>
    </lineage>
</organism>